<accession>A0A0E9R2Q8</accession>
<dbReference type="AlphaFoldDB" id="A0A0E9R2Q8"/>
<protein>
    <submittedName>
        <fullName evidence="1">Uncharacterized protein</fullName>
    </submittedName>
</protein>
<name>A0A0E9R2Q8_ANGAN</name>
<reference evidence="1" key="1">
    <citation type="submission" date="2014-11" db="EMBL/GenBank/DDBJ databases">
        <authorList>
            <person name="Amaro Gonzalez C."/>
        </authorList>
    </citation>
    <scope>NUCLEOTIDE SEQUENCE</scope>
</reference>
<dbReference type="EMBL" id="GBXM01085183">
    <property type="protein sequence ID" value="JAH23394.1"/>
    <property type="molecule type" value="Transcribed_RNA"/>
</dbReference>
<evidence type="ECO:0000313" key="1">
    <source>
        <dbReference type="EMBL" id="JAH23394.1"/>
    </source>
</evidence>
<reference evidence="1" key="2">
    <citation type="journal article" date="2015" name="Fish Shellfish Immunol.">
        <title>Early steps in the European eel (Anguilla anguilla)-Vibrio vulnificus interaction in the gills: Role of the RtxA13 toxin.</title>
        <authorList>
            <person name="Callol A."/>
            <person name="Pajuelo D."/>
            <person name="Ebbesson L."/>
            <person name="Teles M."/>
            <person name="MacKenzie S."/>
            <person name="Amaro C."/>
        </authorList>
    </citation>
    <scope>NUCLEOTIDE SEQUENCE</scope>
</reference>
<sequence length="34" mass="3861">MGVLFWVTGFLHTSIRSVLKSDKMFKAGLTNYVL</sequence>
<proteinExistence type="predicted"/>
<organism evidence="1">
    <name type="scientific">Anguilla anguilla</name>
    <name type="common">European freshwater eel</name>
    <name type="synonym">Muraena anguilla</name>
    <dbReference type="NCBI Taxonomy" id="7936"/>
    <lineage>
        <taxon>Eukaryota</taxon>
        <taxon>Metazoa</taxon>
        <taxon>Chordata</taxon>
        <taxon>Craniata</taxon>
        <taxon>Vertebrata</taxon>
        <taxon>Euteleostomi</taxon>
        <taxon>Actinopterygii</taxon>
        <taxon>Neopterygii</taxon>
        <taxon>Teleostei</taxon>
        <taxon>Anguilliformes</taxon>
        <taxon>Anguillidae</taxon>
        <taxon>Anguilla</taxon>
    </lineage>
</organism>